<accession>A0A0N4YKV1</accession>
<dbReference type="GO" id="GO:0006072">
    <property type="term" value="P:glycerol-3-phosphate metabolic process"/>
    <property type="evidence" value="ECO:0007669"/>
    <property type="project" value="TreeGrafter"/>
</dbReference>
<dbReference type="GO" id="GO:0004366">
    <property type="term" value="F:glycerol-3-phosphate O-acyltransferase activity"/>
    <property type="evidence" value="ECO:0007669"/>
    <property type="project" value="TreeGrafter"/>
</dbReference>
<dbReference type="EMBL" id="UYSL01022916">
    <property type="protein sequence ID" value="VDL81350.1"/>
    <property type="molecule type" value="Genomic_DNA"/>
</dbReference>
<reference evidence="4" key="1">
    <citation type="submission" date="2017-02" db="UniProtKB">
        <authorList>
            <consortium name="WormBaseParasite"/>
        </authorList>
    </citation>
    <scope>IDENTIFICATION</scope>
</reference>
<proteinExistence type="predicted"/>
<keyword evidence="3" id="KW-1185">Reference proteome</keyword>
<dbReference type="InterPro" id="IPR022284">
    <property type="entry name" value="GPAT/DHAPAT"/>
</dbReference>
<dbReference type="Proteomes" id="UP000271162">
    <property type="component" value="Unassembled WGS sequence"/>
</dbReference>
<dbReference type="SMART" id="SM00563">
    <property type="entry name" value="PlsC"/>
    <property type="match status" value="1"/>
</dbReference>
<evidence type="ECO:0000313" key="2">
    <source>
        <dbReference type="EMBL" id="VDL81350.1"/>
    </source>
</evidence>
<dbReference type="STRING" id="27835.A0A0N4YKV1"/>
<dbReference type="PANTHER" id="PTHR12563">
    <property type="entry name" value="GLYCEROL-3-PHOSPHATE ACYLTRANSFERASE"/>
    <property type="match status" value="1"/>
</dbReference>
<dbReference type="InterPro" id="IPR002123">
    <property type="entry name" value="Plipid/glycerol_acylTrfase"/>
</dbReference>
<dbReference type="AlphaFoldDB" id="A0A0N4YKV1"/>
<organism evidence="4">
    <name type="scientific">Nippostrongylus brasiliensis</name>
    <name type="common">Rat hookworm</name>
    <dbReference type="NCBI Taxonomy" id="27835"/>
    <lineage>
        <taxon>Eukaryota</taxon>
        <taxon>Metazoa</taxon>
        <taxon>Ecdysozoa</taxon>
        <taxon>Nematoda</taxon>
        <taxon>Chromadorea</taxon>
        <taxon>Rhabditida</taxon>
        <taxon>Rhabditina</taxon>
        <taxon>Rhabditomorpha</taxon>
        <taxon>Strongyloidea</taxon>
        <taxon>Heligmosomidae</taxon>
        <taxon>Nippostrongylus</taxon>
    </lineage>
</organism>
<dbReference type="GO" id="GO:0008654">
    <property type="term" value="P:phospholipid biosynthetic process"/>
    <property type="evidence" value="ECO:0007669"/>
    <property type="project" value="TreeGrafter"/>
</dbReference>
<dbReference type="SUPFAM" id="SSF69593">
    <property type="entry name" value="Glycerol-3-phosphate (1)-acyltransferase"/>
    <property type="match status" value="1"/>
</dbReference>
<dbReference type="GO" id="GO:0019432">
    <property type="term" value="P:triglyceride biosynthetic process"/>
    <property type="evidence" value="ECO:0007669"/>
    <property type="project" value="TreeGrafter"/>
</dbReference>
<name>A0A0N4YKV1_NIPBR</name>
<dbReference type="WBParaSite" id="NBR_0001769201-mRNA-1">
    <property type="protein sequence ID" value="NBR_0001769201-mRNA-1"/>
    <property type="gene ID" value="NBR_0001769201"/>
</dbReference>
<protein>
    <submittedName>
        <fullName evidence="4">PlsC domain-containing protein</fullName>
    </submittedName>
</protein>
<sequence length="125" mass="14220">MTHLLVSPQQMKLVVEAEKTGTPLVYLPLHRSHLDYLMITWTAWHFGLRLPHIASGDNLNLSGLGAVLHSYIEQLLGKGLSIEFFLEGTRCRFGKSQLPKHGLISNIVKAVQERKFMALFLPFYF</sequence>
<dbReference type="GO" id="GO:0006631">
    <property type="term" value="P:fatty acid metabolic process"/>
    <property type="evidence" value="ECO:0007669"/>
    <property type="project" value="TreeGrafter"/>
</dbReference>
<gene>
    <name evidence="2" type="ORF">NBR_LOCUS17693</name>
</gene>
<dbReference type="GO" id="GO:0031966">
    <property type="term" value="C:mitochondrial membrane"/>
    <property type="evidence" value="ECO:0007669"/>
    <property type="project" value="TreeGrafter"/>
</dbReference>
<dbReference type="Pfam" id="PF01553">
    <property type="entry name" value="Acyltransferase"/>
    <property type="match status" value="1"/>
</dbReference>
<evidence type="ECO:0000259" key="1">
    <source>
        <dbReference type="SMART" id="SM00563"/>
    </source>
</evidence>
<reference evidence="2 3" key="2">
    <citation type="submission" date="2018-11" db="EMBL/GenBank/DDBJ databases">
        <authorList>
            <consortium name="Pathogen Informatics"/>
        </authorList>
    </citation>
    <scope>NUCLEOTIDE SEQUENCE [LARGE SCALE GENOMIC DNA]</scope>
</reference>
<evidence type="ECO:0000313" key="3">
    <source>
        <dbReference type="Proteomes" id="UP000271162"/>
    </source>
</evidence>
<dbReference type="PANTHER" id="PTHR12563:SF23">
    <property type="entry name" value="BCDNA.GH07066"/>
    <property type="match status" value="1"/>
</dbReference>
<feature type="domain" description="Phospholipid/glycerol acyltransferase" evidence="1">
    <location>
        <begin position="24"/>
        <end position="119"/>
    </location>
</feature>
<evidence type="ECO:0000313" key="4">
    <source>
        <dbReference type="WBParaSite" id="NBR_0001769201-mRNA-1"/>
    </source>
</evidence>